<dbReference type="Proteomes" id="UP000307087">
    <property type="component" value="Unassembled WGS sequence"/>
</dbReference>
<reference evidence="8 9" key="1">
    <citation type="journal article" date="2009" name="Int. J. Syst. Evol. Microbiol.">
        <title>Nocardioides caeni sp. nov., isolated from wastewater.</title>
        <authorList>
            <person name="Yoon J.H."/>
            <person name="Kang S.J."/>
            <person name="Park S."/>
            <person name="Kim W."/>
            <person name="Oh T.K."/>
        </authorList>
    </citation>
    <scope>NUCLEOTIDE SEQUENCE [LARGE SCALE GENOMIC DNA]</scope>
    <source>
        <strain evidence="8 9">DSM 23134</strain>
    </source>
</reference>
<dbReference type="Pfam" id="PF19190">
    <property type="entry name" value="BACON_2"/>
    <property type="match status" value="1"/>
</dbReference>
<evidence type="ECO:0000259" key="7">
    <source>
        <dbReference type="Pfam" id="PF19190"/>
    </source>
</evidence>
<dbReference type="SUPFAM" id="SSF88659">
    <property type="entry name" value="Sigma3 and sigma4 domains of RNA polymerase sigma factors"/>
    <property type="match status" value="1"/>
</dbReference>
<dbReference type="InterPro" id="IPR007627">
    <property type="entry name" value="RNA_pol_sigma70_r2"/>
</dbReference>
<feature type="compositionally biased region" description="Basic and acidic residues" evidence="5">
    <location>
        <begin position="53"/>
        <end position="64"/>
    </location>
</feature>
<evidence type="ECO:0000256" key="2">
    <source>
        <dbReference type="ARBA" id="ARBA00023015"/>
    </source>
</evidence>
<dbReference type="Gene3D" id="1.10.1740.10">
    <property type="match status" value="1"/>
</dbReference>
<keyword evidence="3" id="KW-0731">Sigma factor</keyword>
<dbReference type="InterPro" id="IPR013783">
    <property type="entry name" value="Ig-like_fold"/>
</dbReference>
<dbReference type="GO" id="GO:0005975">
    <property type="term" value="P:carbohydrate metabolic process"/>
    <property type="evidence" value="ECO:0007669"/>
    <property type="project" value="UniProtKB-ARBA"/>
</dbReference>
<proteinExistence type="inferred from homology"/>
<dbReference type="EMBL" id="STGW01000004">
    <property type="protein sequence ID" value="THV14827.1"/>
    <property type="molecule type" value="Genomic_DNA"/>
</dbReference>
<keyword evidence="9" id="KW-1185">Reference proteome</keyword>
<sequence length="653" mass="68880">MGMGFPCSRRTGQVSRLERVPDFAQGPWRTSTTGRKTARSPPPPTPTRVPRPSRPDVMRREGRCPRAATPAPAAPYDLAMTSAELPDADLVAGVLAGDRSAFAGIYEKYADRLFDFAHSMTRNREEAADAVADSFVVMAEKVGQLRDASRLRPWLYSVVRNECLRTLRARARVAHDDEWLEAMPDQGNGPEQQVEQEAVQAELQALVWDAIEGLNDRDRALLDLHLRQGLEGPDLAAAMDVTTANSYVMLSRARDQVERALGALLIARRGSDDCEELAALLSDWDGTFSPLIRKRVARHIDGCETCESRRKLMISPLALLAGVPAMAAPAALKDRVLDDPRLVGFYSDGPTVGGPLPSGGTTEATRARLRPPLVALIVALVVLGGWATVSCWPDGTDDTVAIDAGTTPSSQTPATNLPPATQTTPSGSPSEVAQPSGDPTATEGTTDATSDAPTIAAPGELTVSTRTVDLGRSDSARTITVGNAGGTALDFTTESRTSWLSIGPGGSLDPESSRGLQITASRSGLSEGPHEGTVAVSWSGGTVVITVRLTVNRPPTIGTITRTISGDDCTSAGRIVSVSAMANDGTGLASVRFSWNGPGPEDGAKAGARSGSSWSANLGRLAWGDYTLTVTARDNFGATTTKKTTFTVDPCPG</sequence>
<organism evidence="8 9">
    <name type="scientific">Nocardioides caeni</name>
    <dbReference type="NCBI Taxonomy" id="574700"/>
    <lineage>
        <taxon>Bacteria</taxon>
        <taxon>Bacillati</taxon>
        <taxon>Actinomycetota</taxon>
        <taxon>Actinomycetes</taxon>
        <taxon>Propionibacteriales</taxon>
        <taxon>Nocardioidaceae</taxon>
        <taxon>Nocardioides</taxon>
    </lineage>
</organism>
<comment type="similarity">
    <text evidence="1">Belongs to the sigma-70 factor family. ECF subfamily.</text>
</comment>
<keyword evidence="2" id="KW-0805">Transcription regulation</keyword>
<feature type="domain" description="BACON" evidence="7">
    <location>
        <begin position="461"/>
        <end position="547"/>
    </location>
</feature>
<dbReference type="InterPro" id="IPR024361">
    <property type="entry name" value="BACON"/>
</dbReference>
<evidence type="ECO:0000256" key="4">
    <source>
        <dbReference type="ARBA" id="ARBA00023163"/>
    </source>
</evidence>
<name>A0A4S8NE61_9ACTN</name>
<dbReference type="InterPro" id="IPR013324">
    <property type="entry name" value="RNA_pol_sigma_r3/r4-like"/>
</dbReference>
<dbReference type="Gene3D" id="2.60.40.10">
    <property type="entry name" value="Immunoglobulins"/>
    <property type="match status" value="1"/>
</dbReference>
<feature type="region of interest" description="Disordered" evidence="5">
    <location>
        <begin position="400"/>
        <end position="469"/>
    </location>
</feature>
<protein>
    <submittedName>
        <fullName evidence="8">Sigma-70 family RNA polymerase sigma factor</fullName>
    </submittedName>
</protein>
<feature type="domain" description="RNA polymerase sigma-70 region 2" evidence="6">
    <location>
        <begin position="105"/>
        <end position="172"/>
    </location>
</feature>
<dbReference type="PANTHER" id="PTHR43133:SF51">
    <property type="entry name" value="RNA POLYMERASE SIGMA FACTOR"/>
    <property type="match status" value="1"/>
</dbReference>
<gene>
    <name evidence="8" type="ORF">E9934_09310</name>
</gene>
<evidence type="ECO:0000256" key="3">
    <source>
        <dbReference type="ARBA" id="ARBA00023082"/>
    </source>
</evidence>
<feature type="region of interest" description="Disordered" evidence="5">
    <location>
        <begin position="1"/>
        <end position="71"/>
    </location>
</feature>
<evidence type="ECO:0000313" key="8">
    <source>
        <dbReference type="EMBL" id="THV14827.1"/>
    </source>
</evidence>
<feature type="compositionally biased region" description="Pro residues" evidence="5">
    <location>
        <begin position="40"/>
        <end position="49"/>
    </location>
</feature>
<dbReference type="GO" id="GO:0006352">
    <property type="term" value="P:DNA-templated transcription initiation"/>
    <property type="evidence" value="ECO:0007669"/>
    <property type="project" value="InterPro"/>
</dbReference>
<dbReference type="Gene3D" id="1.10.10.10">
    <property type="entry name" value="Winged helix-like DNA-binding domain superfamily/Winged helix DNA-binding domain"/>
    <property type="match status" value="1"/>
</dbReference>
<evidence type="ECO:0000259" key="6">
    <source>
        <dbReference type="Pfam" id="PF04542"/>
    </source>
</evidence>
<comment type="caution">
    <text evidence="8">The sequence shown here is derived from an EMBL/GenBank/DDBJ whole genome shotgun (WGS) entry which is preliminary data.</text>
</comment>
<evidence type="ECO:0000256" key="1">
    <source>
        <dbReference type="ARBA" id="ARBA00010641"/>
    </source>
</evidence>
<evidence type="ECO:0000256" key="5">
    <source>
        <dbReference type="SAM" id="MobiDB-lite"/>
    </source>
</evidence>
<dbReference type="AlphaFoldDB" id="A0A4S8NE61"/>
<dbReference type="SUPFAM" id="SSF88946">
    <property type="entry name" value="Sigma2 domain of RNA polymerase sigma factors"/>
    <property type="match status" value="1"/>
</dbReference>
<evidence type="ECO:0000313" key="9">
    <source>
        <dbReference type="Proteomes" id="UP000307087"/>
    </source>
</evidence>
<dbReference type="Pfam" id="PF04542">
    <property type="entry name" value="Sigma70_r2"/>
    <property type="match status" value="1"/>
</dbReference>
<dbReference type="PANTHER" id="PTHR43133">
    <property type="entry name" value="RNA POLYMERASE ECF-TYPE SIGMA FACTO"/>
    <property type="match status" value="1"/>
</dbReference>
<dbReference type="InterPro" id="IPR013325">
    <property type="entry name" value="RNA_pol_sigma_r2"/>
</dbReference>
<feature type="compositionally biased region" description="Polar residues" evidence="5">
    <location>
        <begin position="406"/>
        <end position="452"/>
    </location>
</feature>
<dbReference type="InterPro" id="IPR039425">
    <property type="entry name" value="RNA_pol_sigma-70-like"/>
</dbReference>
<dbReference type="GO" id="GO:0016987">
    <property type="term" value="F:sigma factor activity"/>
    <property type="evidence" value="ECO:0007669"/>
    <property type="project" value="UniProtKB-KW"/>
</dbReference>
<accession>A0A4S8NE61</accession>
<dbReference type="InterPro" id="IPR014284">
    <property type="entry name" value="RNA_pol_sigma-70_dom"/>
</dbReference>
<keyword evidence="4" id="KW-0804">Transcription</keyword>
<dbReference type="NCBIfam" id="TIGR02937">
    <property type="entry name" value="sigma70-ECF"/>
    <property type="match status" value="1"/>
</dbReference>
<dbReference type="InterPro" id="IPR036388">
    <property type="entry name" value="WH-like_DNA-bd_sf"/>
</dbReference>